<evidence type="ECO:0000256" key="1">
    <source>
        <dbReference type="SAM" id="MobiDB-lite"/>
    </source>
</evidence>
<proteinExistence type="predicted"/>
<accession>A0A7R9HWJ1</accession>
<sequence length="69" mass="8120">MSKIESFDSYLQYKEENNDRDNMRRKSESKDSPEKERCEPIPKPKAKTPSKPDKMKISAINFLMTTHTI</sequence>
<feature type="compositionally biased region" description="Basic and acidic residues" evidence="1">
    <location>
        <begin position="13"/>
        <end position="42"/>
    </location>
</feature>
<protein>
    <submittedName>
        <fullName evidence="2">Uncharacterized protein</fullName>
    </submittedName>
</protein>
<evidence type="ECO:0000313" key="2">
    <source>
        <dbReference type="EMBL" id="CAD7438708.1"/>
    </source>
</evidence>
<organism evidence="2">
    <name type="scientific">Timema bartmani</name>
    <dbReference type="NCBI Taxonomy" id="61472"/>
    <lineage>
        <taxon>Eukaryota</taxon>
        <taxon>Metazoa</taxon>
        <taxon>Ecdysozoa</taxon>
        <taxon>Arthropoda</taxon>
        <taxon>Hexapoda</taxon>
        <taxon>Insecta</taxon>
        <taxon>Pterygota</taxon>
        <taxon>Neoptera</taxon>
        <taxon>Polyneoptera</taxon>
        <taxon>Phasmatodea</taxon>
        <taxon>Timematodea</taxon>
        <taxon>Timematoidea</taxon>
        <taxon>Timematidae</taxon>
        <taxon>Timema</taxon>
    </lineage>
</organism>
<dbReference type="EMBL" id="OD564513">
    <property type="protein sequence ID" value="CAD7438708.1"/>
    <property type="molecule type" value="Genomic_DNA"/>
</dbReference>
<gene>
    <name evidence="2" type="ORF">TBIB3V08_LOCUS1294</name>
</gene>
<name>A0A7R9HWJ1_9NEOP</name>
<reference evidence="2" key="1">
    <citation type="submission" date="2020-11" db="EMBL/GenBank/DDBJ databases">
        <authorList>
            <person name="Tran Van P."/>
        </authorList>
    </citation>
    <scope>NUCLEOTIDE SEQUENCE</scope>
</reference>
<feature type="region of interest" description="Disordered" evidence="1">
    <location>
        <begin position="1"/>
        <end position="54"/>
    </location>
</feature>
<dbReference type="AlphaFoldDB" id="A0A7R9HWJ1"/>